<keyword evidence="1" id="KW-0732">Signal</keyword>
<proteinExistence type="predicted"/>
<accession>A0A1Y1JCS3</accession>
<dbReference type="EMBL" id="BDQF01000008">
    <property type="protein sequence ID" value="GAW80286.1"/>
    <property type="molecule type" value="Genomic_DNA"/>
</dbReference>
<comment type="caution">
    <text evidence="2">The sequence shown here is derived from an EMBL/GenBank/DDBJ whole genome shotgun (WGS) entry which is preliminary data.</text>
</comment>
<keyword evidence="3" id="KW-1185">Reference proteome</keyword>
<evidence type="ECO:0000256" key="1">
    <source>
        <dbReference type="SAM" id="SignalP"/>
    </source>
</evidence>
<feature type="signal peptide" evidence="1">
    <location>
        <begin position="1"/>
        <end position="24"/>
    </location>
</feature>
<name>A0A1Y1JCS3_PLAGO</name>
<feature type="chain" id="PRO_5012643564" evidence="1">
    <location>
        <begin position="25"/>
        <end position="327"/>
    </location>
</feature>
<dbReference type="RefSeq" id="XP_028542875.1">
    <property type="nucleotide sequence ID" value="XM_028687074.1"/>
</dbReference>
<dbReference type="OMA" id="GWLDNRM"/>
<dbReference type="Proteomes" id="UP000195521">
    <property type="component" value="Unassembled WGS sequence"/>
</dbReference>
<gene>
    <name evidence="2" type="ORF">PGO_072010</name>
</gene>
<dbReference type="AlphaFoldDB" id="A0A1Y1JCS3"/>
<dbReference type="Gene3D" id="2.60.120.560">
    <property type="entry name" value="Exo-inulinase, domain 1"/>
    <property type="match status" value="1"/>
</dbReference>
<sequence>MTRVVRKALLVQLVFFSLLNVIKCDTLMGIHEPVNNRFLQSKINVLTWLTNVIYPSETPKYFKKHLDYNRQMTNMSYECREYFLKPTYDKIDINDGWLQTNNWKLDNENSIIEYNGKDSCREPDHPFPFGWLDNRMSTRTSLVKKDFFCKKTIAQLEIQINNAESCGLIFRVLGERNFWGLLIDNKILKLIRVKDGELLVLKEFKKLKIKNDDWYVLFVQEIIKDIKIKAGNYGDLSVDYLRKSEDESEYSTDKQGAFGLLANRGNCKFRNIVLRGKKWSTEYEKLKNGKVPLLYNLEEIESLYDNVKDWCPQASLCSKNKYEIVDS</sequence>
<protein>
    <submittedName>
        <fullName evidence="2">Uncharacterized protein</fullName>
    </submittedName>
</protein>
<evidence type="ECO:0000313" key="3">
    <source>
        <dbReference type="Proteomes" id="UP000195521"/>
    </source>
</evidence>
<dbReference type="OrthoDB" id="368904at2759"/>
<evidence type="ECO:0000313" key="2">
    <source>
        <dbReference type="EMBL" id="GAW80286.1"/>
    </source>
</evidence>
<dbReference type="GeneID" id="39746999"/>
<organism evidence="2 3">
    <name type="scientific">Plasmodium gonderi</name>
    <dbReference type="NCBI Taxonomy" id="77519"/>
    <lineage>
        <taxon>Eukaryota</taxon>
        <taxon>Sar</taxon>
        <taxon>Alveolata</taxon>
        <taxon>Apicomplexa</taxon>
        <taxon>Aconoidasida</taxon>
        <taxon>Haemosporida</taxon>
        <taxon>Plasmodiidae</taxon>
        <taxon>Plasmodium</taxon>
        <taxon>Plasmodium (Plasmodium)</taxon>
    </lineage>
</organism>
<reference evidence="3" key="1">
    <citation type="submission" date="2017-04" db="EMBL/GenBank/DDBJ databases">
        <title>Plasmodium gonderi genome.</title>
        <authorList>
            <person name="Arisue N."/>
            <person name="Honma H."/>
            <person name="Kawai S."/>
            <person name="Tougan T."/>
            <person name="Tanabe K."/>
            <person name="Horii T."/>
        </authorList>
    </citation>
    <scope>NUCLEOTIDE SEQUENCE [LARGE SCALE GENOMIC DNA]</scope>
    <source>
        <strain evidence="3">ATCC 30045</strain>
    </source>
</reference>